<sequence length="283" mass="29667">MHLYRTSRGLARRDGDDLLLLDLPYPDVAALCRAGVDQASTAPVLARVMVDEVELLAPVERPCRIVVVGLNYRSHAAETGAEIPAEPTYFCVDGGPTAGPGDPIVLPPAAPDFVDYEGEVGVVIGRAAYRVPVGEAWKFVGGLTCVNDVSARDLQAAAFGEPGSPGLGLSKALDTFKPLGPAVVTTDSFSSPLDLRVTTSVNGEIRQRSSTADLIFDIPQLVSTISRMVTLLPGDVICTGTPSGVGAATGRFLRSGDVVEVDVEGIGTLRNHVVDYQPVTTPS</sequence>
<name>A0A853AX75_9PSEU</name>
<dbReference type="GO" id="GO:0019752">
    <property type="term" value="P:carboxylic acid metabolic process"/>
    <property type="evidence" value="ECO:0007669"/>
    <property type="project" value="UniProtKB-ARBA"/>
</dbReference>
<dbReference type="Proteomes" id="UP000549616">
    <property type="component" value="Unassembled WGS sequence"/>
</dbReference>
<proteinExistence type="inferred from homology"/>
<comment type="similarity">
    <text evidence="1">Belongs to the FAH family.</text>
</comment>
<feature type="domain" description="Fumarylacetoacetase-like C-terminal" evidence="3">
    <location>
        <begin position="65"/>
        <end position="274"/>
    </location>
</feature>
<evidence type="ECO:0000256" key="2">
    <source>
        <dbReference type="ARBA" id="ARBA00022723"/>
    </source>
</evidence>
<dbReference type="InterPro" id="IPR036663">
    <property type="entry name" value="Fumarylacetoacetase_C_sf"/>
</dbReference>
<dbReference type="RefSeq" id="WP_179771707.1">
    <property type="nucleotide sequence ID" value="NZ_JACCFK010000001.1"/>
</dbReference>
<dbReference type="InterPro" id="IPR011234">
    <property type="entry name" value="Fumarylacetoacetase-like_C"/>
</dbReference>
<gene>
    <name evidence="4" type="ORF">HNR02_000613</name>
</gene>
<dbReference type="InterPro" id="IPR051121">
    <property type="entry name" value="FAH"/>
</dbReference>
<keyword evidence="2" id="KW-0479">Metal-binding</keyword>
<evidence type="ECO:0000313" key="5">
    <source>
        <dbReference type="Proteomes" id="UP000549616"/>
    </source>
</evidence>
<comment type="caution">
    <text evidence="4">The sequence shown here is derived from an EMBL/GenBank/DDBJ whole genome shotgun (WGS) entry which is preliminary data.</text>
</comment>
<dbReference type="SUPFAM" id="SSF56529">
    <property type="entry name" value="FAH"/>
    <property type="match status" value="1"/>
</dbReference>
<dbReference type="EMBL" id="JACCFK010000001">
    <property type="protein sequence ID" value="NYI87290.1"/>
    <property type="molecule type" value="Genomic_DNA"/>
</dbReference>
<dbReference type="GO" id="GO:0046872">
    <property type="term" value="F:metal ion binding"/>
    <property type="evidence" value="ECO:0007669"/>
    <property type="project" value="UniProtKB-KW"/>
</dbReference>
<dbReference type="PANTHER" id="PTHR42796:SF4">
    <property type="entry name" value="FUMARYLACETOACETATE HYDROLASE DOMAIN-CONTAINING PROTEIN 2A"/>
    <property type="match status" value="1"/>
</dbReference>
<dbReference type="FunFam" id="3.90.850.10:FF:000002">
    <property type="entry name" value="2-hydroxyhepta-2,4-diene-1,7-dioate isomerase"/>
    <property type="match status" value="1"/>
</dbReference>
<dbReference type="Pfam" id="PF01557">
    <property type="entry name" value="FAA_hydrolase"/>
    <property type="match status" value="1"/>
</dbReference>
<dbReference type="AlphaFoldDB" id="A0A853AX75"/>
<accession>A0A853AX75</accession>
<evidence type="ECO:0000259" key="3">
    <source>
        <dbReference type="Pfam" id="PF01557"/>
    </source>
</evidence>
<keyword evidence="5" id="KW-1185">Reference proteome</keyword>
<organism evidence="4 5">
    <name type="scientific">Amycolatopsis endophytica</name>
    <dbReference type="NCBI Taxonomy" id="860233"/>
    <lineage>
        <taxon>Bacteria</taxon>
        <taxon>Bacillati</taxon>
        <taxon>Actinomycetota</taxon>
        <taxon>Actinomycetes</taxon>
        <taxon>Pseudonocardiales</taxon>
        <taxon>Pseudonocardiaceae</taxon>
        <taxon>Amycolatopsis</taxon>
    </lineage>
</organism>
<evidence type="ECO:0000256" key="1">
    <source>
        <dbReference type="ARBA" id="ARBA00010211"/>
    </source>
</evidence>
<dbReference type="Gene3D" id="3.90.850.10">
    <property type="entry name" value="Fumarylacetoacetase-like, C-terminal domain"/>
    <property type="match status" value="1"/>
</dbReference>
<reference evidence="4 5" key="1">
    <citation type="submission" date="2020-07" db="EMBL/GenBank/DDBJ databases">
        <title>Sequencing the genomes of 1000 actinobacteria strains.</title>
        <authorList>
            <person name="Klenk H.-P."/>
        </authorList>
    </citation>
    <scope>NUCLEOTIDE SEQUENCE [LARGE SCALE GENOMIC DNA]</scope>
    <source>
        <strain evidence="4 5">DSM 104006</strain>
    </source>
</reference>
<dbReference type="GO" id="GO:0016853">
    <property type="term" value="F:isomerase activity"/>
    <property type="evidence" value="ECO:0007669"/>
    <property type="project" value="UniProtKB-ARBA"/>
</dbReference>
<evidence type="ECO:0000313" key="4">
    <source>
        <dbReference type="EMBL" id="NYI87290.1"/>
    </source>
</evidence>
<protein>
    <submittedName>
        <fullName evidence="4">2-keto-4-pentenoate hydratase/2-oxohepta-3-ene-1,7-dioic acid hydratase in catechol pathway</fullName>
    </submittedName>
</protein>
<dbReference type="PANTHER" id="PTHR42796">
    <property type="entry name" value="FUMARYLACETOACETATE HYDROLASE DOMAIN-CONTAINING PROTEIN 2A-RELATED"/>
    <property type="match status" value="1"/>
</dbReference>